<feature type="coiled-coil region" evidence="5">
    <location>
        <begin position="511"/>
        <end position="538"/>
    </location>
</feature>
<dbReference type="AlphaFoldDB" id="A0A5J4VKV8"/>
<dbReference type="Proteomes" id="UP000324800">
    <property type="component" value="Unassembled WGS sequence"/>
</dbReference>
<organism evidence="8 9">
    <name type="scientific">Streblomastix strix</name>
    <dbReference type="NCBI Taxonomy" id="222440"/>
    <lineage>
        <taxon>Eukaryota</taxon>
        <taxon>Metamonada</taxon>
        <taxon>Preaxostyla</taxon>
        <taxon>Oxymonadida</taxon>
        <taxon>Streblomastigidae</taxon>
        <taxon>Streblomastix</taxon>
    </lineage>
</organism>
<evidence type="ECO:0000256" key="5">
    <source>
        <dbReference type="SAM" id="Coils"/>
    </source>
</evidence>
<feature type="transmembrane region" description="Helical" evidence="7">
    <location>
        <begin position="478"/>
        <end position="501"/>
    </location>
</feature>
<evidence type="ECO:0000256" key="3">
    <source>
        <dbReference type="ARBA" id="ARBA00022989"/>
    </source>
</evidence>
<comment type="subcellular location">
    <subcellularLocation>
        <location evidence="1">Membrane</location>
        <topology evidence="1">Multi-pass membrane protein</topology>
    </subcellularLocation>
</comment>
<sequence length="731" mass="84712">MSETNLTQTDTTEIRVYRRRWMIFIFYCALILLRSVELVTLNAVPDTVYEYYVGAEMTMEKINMALSIVRLIPTWIKSQMPNSYSYLIVGSLLNQLGSAFVYPTPSLLSAYWFSEEDNSFITSFTSQVGVAGVGVGFVIIPLIAPTPATYPLVLYIFFIAQIIMTFLLILFFQNEPPLPPSYVQLMKKQERERKKEKSIKEKERLKELKNVNKKKKKIDEYFNKKLEKGESKIQTAQIIPSPELQLDDNDELKKELDIEVDEGQQIEKKEILTDSSSLSSESSHFNSVPIQITHQLHPDLINYNPPSTSDPPSLSLVSEQQSQHLTQPSSSSFFSIQRHNSAQQLTPSDQHFLYYSDDAIQNNNQQEQLNTPWGGYLSGEEIRKKEIQRLRKQNIKQQKEYKQEQQKENQKEKEQQQDINDKKVVQNQTIYIPQTLKKLLSRSFIVLNIMIGLQQGVIQAWQDNITNFYIVLHQSQQLGGIFACLNIFACAVGGVMTSVLLKGCTNEETLKKRKEIRKKKIKEKLEKERQKRRIIDNRSNYNSNEQNNIEQIDQVESSINASPFPPPPDPLLNTPIWVFSFLVIILGFLTGGPLGIAFNIGADQTYPISEAISGGIITTVLNLFYCLLLFIFARFPVEWRTLYTFLGMIISTVFLIGYKQDNQRQKAEEDYQQKEKEKEKKKEMRRERRKEKERKLKGEQEKLSIRDIDKKKEDEQMNNVKDELVNEKENK</sequence>
<keyword evidence="5" id="KW-0175">Coiled coil</keyword>
<accession>A0A5J4VKV8</accession>
<dbReference type="GO" id="GO:0022857">
    <property type="term" value="F:transmembrane transporter activity"/>
    <property type="evidence" value="ECO:0007669"/>
    <property type="project" value="InterPro"/>
</dbReference>
<feature type="transmembrane region" description="Helical" evidence="7">
    <location>
        <begin position="612"/>
        <end position="635"/>
    </location>
</feature>
<evidence type="ECO:0000256" key="7">
    <source>
        <dbReference type="SAM" id="Phobius"/>
    </source>
</evidence>
<proteinExistence type="predicted"/>
<protein>
    <submittedName>
        <fullName evidence="8">Uncharacterized protein</fullName>
    </submittedName>
</protein>
<dbReference type="InterPro" id="IPR011701">
    <property type="entry name" value="MFS"/>
</dbReference>
<feature type="compositionally biased region" description="Polar residues" evidence="6">
    <location>
        <begin position="319"/>
        <end position="332"/>
    </location>
</feature>
<feature type="region of interest" description="Disordered" evidence="6">
    <location>
        <begin position="667"/>
        <end position="731"/>
    </location>
</feature>
<feature type="transmembrane region" description="Helical" evidence="7">
    <location>
        <begin position="21"/>
        <end position="39"/>
    </location>
</feature>
<evidence type="ECO:0000313" key="9">
    <source>
        <dbReference type="Proteomes" id="UP000324800"/>
    </source>
</evidence>
<feature type="transmembrane region" description="Helical" evidence="7">
    <location>
        <begin position="576"/>
        <end position="600"/>
    </location>
</feature>
<dbReference type="EMBL" id="SNRW01006370">
    <property type="protein sequence ID" value="KAA6383212.1"/>
    <property type="molecule type" value="Genomic_DNA"/>
</dbReference>
<evidence type="ECO:0000256" key="4">
    <source>
        <dbReference type="ARBA" id="ARBA00023136"/>
    </source>
</evidence>
<evidence type="ECO:0000256" key="6">
    <source>
        <dbReference type="SAM" id="MobiDB-lite"/>
    </source>
</evidence>
<evidence type="ECO:0000256" key="1">
    <source>
        <dbReference type="ARBA" id="ARBA00004141"/>
    </source>
</evidence>
<dbReference type="InterPro" id="IPR036259">
    <property type="entry name" value="MFS_trans_sf"/>
</dbReference>
<keyword evidence="2 7" id="KW-0812">Transmembrane</keyword>
<dbReference type="Pfam" id="PF07690">
    <property type="entry name" value="MFS_1"/>
    <property type="match status" value="1"/>
</dbReference>
<dbReference type="PANTHER" id="PTHR10924:SF6">
    <property type="entry name" value="SOLUTE CARRIER FAMILY 49 MEMBER A3"/>
    <property type="match status" value="1"/>
</dbReference>
<dbReference type="OrthoDB" id="422206at2759"/>
<feature type="transmembrane region" description="Helical" evidence="7">
    <location>
        <begin position="152"/>
        <end position="172"/>
    </location>
</feature>
<evidence type="ECO:0000256" key="2">
    <source>
        <dbReference type="ARBA" id="ARBA00022692"/>
    </source>
</evidence>
<feature type="transmembrane region" description="Helical" evidence="7">
    <location>
        <begin position="641"/>
        <end position="658"/>
    </location>
</feature>
<dbReference type="Gene3D" id="1.20.1250.20">
    <property type="entry name" value="MFS general substrate transporter like domains"/>
    <property type="match status" value="1"/>
</dbReference>
<feature type="compositionally biased region" description="Basic and acidic residues" evidence="6">
    <location>
        <begin position="667"/>
        <end position="686"/>
    </location>
</feature>
<feature type="compositionally biased region" description="Low complexity" evidence="6">
    <location>
        <begin position="305"/>
        <end position="318"/>
    </location>
</feature>
<evidence type="ECO:0000313" key="8">
    <source>
        <dbReference type="EMBL" id="KAA6383212.1"/>
    </source>
</evidence>
<feature type="region of interest" description="Disordered" evidence="6">
    <location>
        <begin position="298"/>
        <end position="332"/>
    </location>
</feature>
<dbReference type="GO" id="GO:0016020">
    <property type="term" value="C:membrane"/>
    <property type="evidence" value="ECO:0007669"/>
    <property type="project" value="UniProtKB-SubCell"/>
</dbReference>
<keyword evidence="4 7" id="KW-0472">Membrane</keyword>
<dbReference type="InterPro" id="IPR049680">
    <property type="entry name" value="FLVCR1-2_SLC49-like"/>
</dbReference>
<dbReference type="PANTHER" id="PTHR10924">
    <property type="entry name" value="MAJOR FACILITATOR SUPERFAMILY PROTEIN-RELATED"/>
    <property type="match status" value="1"/>
</dbReference>
<gene>
    <name evidence="8" type="ORF">EZS28_021262</name>
</gene>
<dbReference type="SUPFAM" id="SSF103473">
    <property type="entry name" value="MFS general substrate transporter"/>
    <property type="match status" value="1"/>
</dbReference>
<keyword evidence="3 7" id="KW-1133">Transmembrane helix</keyword>
<feature type="compositionally biased region" description="Basic and acidic residues" evidence="6">
    <location>
        <begin position="693"/>
        <end position="731"/>
    </location>
</feature>
<reference evidence="8 9" key="1">
    <citation type="submission" date="2019-03" db="EMBL/GenBank/DDBJ databases">
        <title>Single cell metagenomics reveals metabolic interactions within the superorganism composed of flagellate Streblomastix strix and complex community of Bacteroidetes bacteria on its surface.</title>
        <authorList>
            <person name="Treitli S.C."/>
            <person name="Kolisko M."/>
            <person name="Husnik F."/>
            <person name="Keeling P."/>
            <person name="Hampl V."/>
        </authorList>
    </citation>
    <scope>NUCLEOTIDE SEQUENCE [LARGE SCALE GENOMIC DNA]</scope>
    <source>
        <strain evidence="8">ST1C</strain>
    </source>
</reference>
<feature type="transmembrane region" description="Helical" evidence="7">
    <location>
        <begin position="124"/>
        <end position="145"/>
    </location>
</feature>
<name>A0A5J4VKV8_9EUKA</name>
<feature type="region of interest" description="Disordered" evidence="6">
    <location>
        <begin position="400"/>
        <end position="419"/>
    </location>
</feature>
<comment type="caution">
    <text evidence="8">The sequence shown here is derived from an EMBL/GenBank/DDBJ whole genome shotgun (WGS) entry which is preliminary data.</text>
</comment>
<feature type="transmembrane region" description="Helical" evidence="7">
    <location>
        <begin position="439"/>
        <end position="458"/>
    </location>
</feature>